<name>A0A7D4UNV0_9SPHI</name>
<dbReference type="Proteomes" id="UP000505355">
    <property type="component" value="Chromosome"/>
</dbReference>
<dbReference type="SFLD" id="SFLDS00003">
    <property type="entry name" value="Haloacid_Dehalogenase"/>
    <property type="match status" value="1"/>
</dbReference>
<dbReference type="AlphaFoldDB" id="A0A7D4UNV0"/>
<dbReference type="InterPro" id="IPR023214">
    <property type="entry name" value="HAD_sf"/>
</dbReference>
<evidence type="ECO:0000313" key="1">
    <source>
        <dbReference type="EMBL" id="QKJ32321.1"/>
    </source>
</evidence>
<dbReference type="PANTHER" id="PTHR43481">
    <property type="entry name" value="FRUCTOSE-1-PHOSPHATE PHOSPHATASE"/>
    <property type="match status" value="1"/>
</dbReference>
<dbReference type="InterPro" id="IPR036412">
    <property type="entry name" value="HAD-like_sf"/>
</dbReference>
<dbReference type="SUPFAM" id="SSF56784">
    <property type="entry name" value="HAD-like"/>
    <property type="match status" value="1"/>
</dbReference>
<dbReference type="SFLD" id="SFLDG01129">
    <property type="entry name" value="C1.5:_HAD__Beta-PGM__Phosphata"/>
    <property type="match status" value="1"/>
</dbReference>
<proteinExistence type="predicted"/>
<dbReference type="RefSeq" id="WP_173416971.1">
    <property type="nucleotide sequence ID" value="NZ_CP054139.1"/>
</dbReference>
<keyword evidence="2" id="KW-1185">Reference proteome</keyword>
<evidence type="ECO:0000313" key="2">
    <source>
        <dbReference type="Proteomes" id="UP000505355"/>
    </source>
</evidence>
<protein>
    <submittedName>
        <fullName evidence="1">HAD family phosphatase</fullName>
    </submittedName>
</protein>
<dbReference type="CDD" id="cd07505">
    <property type="entry name" value="HAD_BPGM-like"/>
    <property type="match status" value="1"/>
</dbReference>
<dbReference type="PANTHER" id="PTHR43481:SF4">
    <property type="entry name" value="GLYCEROL-1-PHOSPHATE PHOSPHOHYDROLASE 1-RELATED"/>
    <property type="match status" value="1"/>
</dbReference>
<dbReference type="Gene3D" id="3.40.50.1000">
    <property type="entry name" value="HAD superfamily/HAD-like"/>
    <property type="match status" value="1"/>
</dbReference>
<dbReference type="InterPro" id="IPR023198">
    <property type="entry name" value="PGP-like_dom2"/>
</dbReference>
<organism evidence="1 2">
    <name type="scientific">Mucilaginibacter mali</name>
    <dbReference type="NCBI Taxonomy" id="2740462"/>
    <lineage>
        <taxon>Bacteria</taxon>
        <taxon>Pseudomonadati</taxon>
        <taxon>Bacteroidota</taxon>
        <taxon>Sphingobacteriia</taxon>
        <taxon>Sphingobacteriales</taxon>
        <taxon>Sphingobacteriaceae</taxon>
        <taxon>Mucilaginibacter</taxon>
    </lineage>
</organism>
<dbReference type="Pfam" id="PF00702">
    <property type="entry name" value="Hydrolase"/>
    <property type="match status" value="1"/>
</dbReference>
<dbReference type="InterPro" id="IPR006439">
    <property type="entry name" value="HAD-SF_hydro_IA"/>
</dbReference>
<dbReference type="KEGG" id="mmab:HQ865_22015"/>
<dbReference type="NCBIfam" id="TIGR01509">
    <property type="entry name" value="HAD-SF-IA-v3"/>
    <property type="match status" value="1"/>
</dbReference>
<dbReference type="InterPro" id="IPR051806">
    <property type="entry name" value="HAD-like_SPP"/>
</dbReference>
<gene>
    <name evidence="1" type="ORF">HQ865_22015</name>
</gene>
<dbReference type="NCBIfam" id="TIGR01549">
    <property type="entry name" value="HAD-SF-IA-v1"/>
    <property type="match status" value="1"/>
</dbReference>
<sequence>MAADNAKFKKLLELSRGDYKAFLYDCDGTLADNMPAHTDTYIRIAANDGVDIDGALIDELAGWPIPEVVKEINKRYNSNFDPDKFAADKYELFYNEYIERIKPIEYVTDHLIAHAGKLKIGVVSGGTRQAIIKTLQVLGILDLVDVLVCAGETPNGKPFPDPFLLAARQLGVQPQECLVFEDGNPGVAAAKAAGMPWIRIDKV</sequence>
<dbReference type="GO" id="GO:0050308">
    <property type="term" value="F:sugar-phosphatase activity"/>
    <property type="evidence" value="ECO:0007669"/>
    <property type="project" value="TreeGrafter"/>
</dbReference>
<dbReference type="EMBL" id="CP054139">
    <property type="protein sequence ID" value="QKJ32321.1"/>
    <property type="molecule type" value="Genomic_DNA"/>
</dbReference>
<dbReference type="Gene3D" id="1.10.150.240">
    <property type="entry name" value="Putative phosphatase, domain 2"/>
    <property type="match status" value="1"/>
</dbReference>
<reference evidence="1 2" key="1">
    <citation type="submission" date="2020-05" db="EMBL/GenBank/DDBJ databases">
        <title>Mucilaginibacter mali sp. nov.</title>
        <authorList>
            <person name="Kim H.S."/>
            <person name="Lee K.C."/>
            <person name="Suh M.K."/>
            <person name="Kim J.-S."/>
            <person name="Han K.-I."/>
            <person name="Eom M.K."/>
            <person name="Shin Y.K."/>
            <person name="Lee J.-S."/>
        </authorList>
    </citation>
    <scope>NUCLEOTIDE SEQUENCE [LARGE SCALE GENOMIC DNA]</scope>
    <source>
        <strain evidence="1 2">G2-14</strain>
    </source>
</reference>
<accession>A0A7D4UNV0</accession>